<evidence type="ECO:0000313" key="2">
    <source>
        <dbReference type="EMBL" id="TFB02071.1"/>
    </source>
</evidence>
<reference evidence="2 3" key="1">
    <citation type="submission" date="2018-01" db="EMBL/GenBank/DDBJ databases">
        <title>Genome characterization of the sugarcane-associated fungus Trichoderma ghanense CCMA-1212 and their application in lignocelulose bioconversion.</title>
        <authorList>
            <person name="Steindorff A.S."/>
            <person name="Mendes T.D."/>
            <person name="Vilela E.S.D."/>
            <person name="Rodrigues D.S."/>
            <person name="Formighieri E.F."/>
            <person name="Melo I.S."/>
            <person name="Favaro L.C.L."/>
        </authorList>
    </citation>
    <scope>NUCLEOTIDE SEQUENCE [LARGE SCALE GENOMIC DNA]</scope>
    <source>
        <strain evidence="2 3">CCMA-1212</strain>
    </source>
</reference>
<keyword evidence="3" id="KW-1185">Reference proteome</keyword>
<sequence>MVKQGMPCSVSLFYGLFRAGWKPQIALRRDTTADNGPAEKGATWDGIGPTGRNGRNGWELGLIFLGLRDGVAGTASPFAHRGMPGTLGC</sequence>
<protein>
    <submittedName>
        <fullName evidence="2">Uncharacterized protein</fullName>
    </submittedName>
</protein>
<proteinExistence type="predicted"/>
<name>A0ABY2H1Q6_9HYPO</name>
<organism evidence="2 3">
    <name type="scientific">Trichoderma ghanense</name>
    <dbReference type="NCBI Taxonomy" id="65468"/>
    <lineage>
        <taxon>Eukaryota</taxon>
        <taxon>Fungi</taxon>
        <taxon>Dikarya</taxon>
        <taxon>Ascomycota</taxon>
        <taxon>Pezizomycotina</taxon>
        <taxon>Sordariomycetes</taxon>
        <taxon>Hypocreomycetidae</taxon>
        <taxon>Hypocreales</taxon>
        <taxon>Hypocreaceae</taxon>
        <taxon>Trichoderma</taxon>
    </lineage>
</organism>
<evidence type="ECO:0000256" key="1">
    <source>
        <dbReference type="SAM" id="MobiDB-lite"/>
    </source>
</evidence>
<dbReference type="RefSeq" id="XP_073558272.1">
    <property type="nucleotide sequence ID" value="XM_073702884.1"/>
</dbReference>
<accession>A0ABY2H1Q6</accession>
<evidence type="ECO:0000313" key="3">
    <source>
        <dbReference type="Proteomes" id="UP001642720"/>
    </source>
</evidence>
<feature type="region of interest" description="Disordered" evidence="1">
    <location>
        <begin position="30"/>
        <end position="50"/>
    </location>
</feature>
<comment type="caution">
    <text evidence="2">The sequence shown here is derived from an EMBL/GenBank/DDBJ whole genome shotgun (WGS) entry which is preliminary data.</text>
</comment>
<gene>
    <name evidence="2" type="ORF">CCMA1212_005630</name>
</gene>
<dbReference type="EMBL" id="PPTA01000007">
    <property type="protein sequence ID" value="TFB02071.1"/>
    <property type="molecule type" value="Genomic_DNA"/>
</dbReference>
<dbReference type="GeneID" id="300577334"/>
<dbReference type="Proteomes" id="UP001642720">
    <property type="component" value="Unassembled WGS sequence"/>
</dbReference>